<evidence type="ECO:0000256" key="4">
    <source>
        <dbReference type="ARBA" id="ARBA00022989"/>
    </source>
</evidence>
<dbReference type="InterPro" id="IPR008217">
    <property type="entry name" value="Ccc1_fam"/>
</dbReference>
<gene>
    <name evidence="7" type="ORF">B0T19DRAFT_455965</name>
</gene>
<feature type="transmembrane region" description="Helical" evidence="6">
    <location>
        <begin position="277"/>
        <end position="298"/>
    </location>
</feature>
<sequence>MFVIRKILPSLNQGRPAASESTPSLPLYSRVASNDLSVPLGEHHELGHNEIGAITTSDTSPTETDGMPLASLSAAEKQPSSSATPSTSILPPLHLTRFLADFTLGFADGLTVPFALTAALSWLGETETVIYAGMGEISAGAFSMGIGGYLSARGKWNAVAAAAAHMEPREAPRPGSAEEGEQAAFLQQEEGAVDAAVREYIARLDLPPDLAEQVTAHVAQNPKIGLLLSSHASTLAAAAIVPRSPIMAGLSVASGYLLGGLLPLFPYFSVIDVKDGLVSSFVVCILAMFVFGFVKDFLQNRESRMQKLEGRWEKRRDSKFKMSWKDVRRSSWEGLQMAVLGSLAAGAAVLCIMFLNRTRGD</sequence>
<feature type="transmembrane region" description="Helical" evidence="6">
    <location>
        <begin position="335"/>
        <end position="355"/>
    </location>
</feature>
<dbReference type="Pfam" id="PF01988">
    <property type="entry name" value="VIT1"/>
    <property type="match status" value="1"/>
</dbReference>
<reference evidence="7" key="1">
    <citation type="journal article" date="2023" name="Mol. Phylogenet. Evol.">
        <title>Genome-scale phylogeny and comparative genomics of the fungal order Sordariales.</title>
        <authorList>
            <person name="Hensen N."/>
            <person name="Bonometti L."/>
            <person name="Westerberg I."/>
            <person name="Brannstrom I.O."/>
            <person name="Guillou S."/>
            <person name="Cros-Aarteil S."/>
            <person name="Calhoun S."/>
            <person name="Haridas S."/>
            <person name="Kuo A."/>
            <person name="Mondo S."/>
            <person name="Pangilinan J."/>
            <person name="Riley R."/>
            <person name="LaButti K."/>
            <person name="Andreopoulos B."/>
            <person name="Lipzen A."/>
            <person name="Chen C."/>
            <person name="Yan M."/>
            <person name="Daum C."/>
            <person name="Ng V."/>
            <person name="Clum A."/>
            <person name="Steindorff A."/>
            <person name="Ohm R.A."/>
            <person name="Martin F."/>
            <person name="Silar P."/>
            <person name="Natvig D.O."/>
            <person name="Lalanne C."/>
            <person name="Gautier V."/>
            <person name="Ament-Velasquez S.L."/>
            <person name="Kruys A."/>
            <person name="Hutchinson M.I."/>
            <person name="Powell A.J."/>
            <person name="Barry K."/>
            <person name="Miller A.N."/>
            <person name="Grigoriev I.V."/>
            <person name="Debuchy R."/>
            <person name="Gladieux P."/>
            <person name="Hiltunen Thoren M."/>
            <person name="Johannesson H."/>
        </authorList>
    </citation>
    <scope>NUCLEOTIDE SEQUENCE</scope>
    <source>
        <strain evidence="7">SMH4131-1</strain>
    </source>
</reference>
<keyword evidence="5 6" id="KW-0472">Membrane</keyword>
<evidence type="ECO:0000256" key="2">
    <source>
        <dbReference type="ARBA" id="ARBA00007049"/>
    </source>
</evidence>
<keyword evidence="8" id="KW-1185">Reference proteome</keyword>
<reference evidence="7" key="2">
    <citation type="submission" date="2023-06" db="EMBL/GenBank/DDBJ databases">
        <authorList>
            <consortium name="Lawrence Berkeley National Laboratory"/>
            <person name="Haridas S."/>
            <person name="Hensen N."/>
            <person name="Bonometti L."/>
            <person name="Westerberg I."/>
            <person name="Brannstrom I.O."/>
            <person name="Guillou S."/>
            <person name="Cros-Aarteil S."/>
            <person name="Calhoun S."/>
            <person name="Kuo A."/>
            <person name="Mondo S."/>
            <person name="Pangilinan J."/>
            <person name="Riley R."/>
            <person name="Labutti K."/>
            <person name="Andreopoulos B."/>
            <person name="Lipzen A."/>
            <person name="Chen C."/>
            <person name="Yanf M."/>
            <person name="Daum C."/>
            <person name="Ng V."/>
            <person name="Clum A."/>
            <person name="Steindorff A."/>
            <person name="Ohm R."/>
            <person name="Martin F."/>
            <person name="Silar P."/>
            <person name="Natvig D."/>
            <person name="Lalanne C."/>
            <person name="Gautier V."/>
            <person name="Ament-Velasquez S.L."/>
            <person name="Kruys A."/>
            <person name="Hutchinson M.I."/>
            <person name="Powell A.J."/>
            <person name="Barry K."/>
            <person name="Miller A.N."/>
            <person name="Grigoriev I.V."/>
            <person name="Debuchy R."/>
            <person name="Gladieux P."/>
            <person name="Thoren M.H."/>
            <person name="Johannesson H."/>
        </authorList>
    </citation>
    <scope>NUCLEOTIDE SEQUENCE</scope>
    <source>
        <strain evidence="7">SMH4131-1</strain>
    </source>
</reference>
<dbReference type="Proteomes" id="UP001286456">
    <property type="component" value="Unassembled WGS sequence"/>
</dbReference>
<evidence type="ECO:0000256" key="3">
    <source>
        <dbReference type="ARBA" id="ARBA00022692"/>
    </source>
</evidence>
<keyword evidence="4 6" id="KW-1133">Transmembrane helix</keyword>
<comment type="caution">
    <text evidence="7">The sequence shown here is derived from an EMBL/GenBank/DDBJ whole genome shotgun (WGS) entry which is preliminary data.</text>
</comment>
<evidence type="ECO:0000256" key="1">
    <source>
        <dbReference type="ARBA" id="ARBA00004127"/>
    </source>
</evidence>
<dbReference type="PANTHER" id="PTHR31851">
    <property type="entry name" value="FE(2+)/MN(2+) TRANSPORTER PCL1"/>
    <property type="match status" value="1"/>
</dbReference>
<dbReference type="GO" id="GO:0012505">
    <property type="term" value="C:endomembrane system"/>
    <property type="evidence" value="ECO:0007669"/>
    <property type="project" value="UniProtKB-SubCell"/>
</dbReference>
<dbReference type="AlphaFoldDB" id="A0AAE0IUX3"/>
<feature type="transmembrane region" description="Helical" evidence="6">
    <location>
        <begin position="246"/>
        <end position="265"/>
    </location>
</feature>
<name>A0AAE0IUX3_9PEZI</name>
<evidence type="ECO:0000313" key="8">
    <source>
        <dbReference type="Proteomes" id="UP001286456"/>
    </source>
</evidence>
<comment type="subcellular location">
    <subcellularLocation>
        <location evidence="1">Endomembrane system</location>
        <topology evidence="1">Multi-pass membrane protein</topology>
    </subcellularLocation>
</comment>
<accession>A0AAE0IUX3</accession>
<evidence type="ECO:0000313" key="7">
    <source>
        <dbReference type="EMBL" id="KAK3331657.1"/>
    </source>
</evidence>
<dbReference type="EMBL" id="JAUEPO010000002">
    <property type="protein sequence ID" value="KAK3331657.1"/>
    <property type="molecule type" value="Genomic_DNA"/>
</dbReference>
<organism evidence="7 8">
    <name type="scientific">Cercophora scortea</name>
    <dbReference type="NCBI Taxonomy" id="314031"/>
    <lineage>
        <taxon>Eukaryota</taxon>
        <taxon>Fungi</taxon>
        <taxon>Dikarya</taxon>
        <taxon>Ascomycota</taxon>
        <taxon>Pezizomycotina</taxon>
        <taxon>Sordariomycetes</taxon>
        <taxon>Sordariomycetidae</taxon>
        <taxon>Sordariales</taxon>
        <taxon>Lasiosphaeriaceae</taxon>
        <taxon>Cercophora</taxon>
    </lineage>
</organism>
<evidence type="ECO:0000256" key="5">
    <source>
        <dbReference type="ARBA" id="ARBA00023136"/>
    </source>
</evidence>
<comment type="similarity">
    <text evidence="2">Belongs to the CCC1 family.</text>
</comment>
<evidence type="ECO:0000256" key="6">
    <source>
        <dbReference type="SAM" id="Phobius"/>
    </source>
</evidence>
<keyword evidence="3 6" id="KW-0812">Transmembrane</keyword>
<dbReference type="GO" id="GO:0030026">
    <property type="term" value="P:intracellular manganese ion homeostasis"/>
    <property type="evidence" value="ECO:0007669"/>
    <property type="project" value="InterPro"/>
</dbReference>
<protein>
    <submittedName>
        <fullName evidence="7">VIT family-domain-containing protein</fullName>
    </submittedName>
</protein>
<dbReference type="GO" id="GO:0005384">
    <property type="term" value="F:manganese ion transmembrane transporter activity"/>
    <property type="evidence" value="ECO:0007669"/>
    <property type="project" value="InterPro"/>
</dbReference>
<proteinExistence type="inferred from homology"/>